<keyword evidence="6" id="KW-1185">Reference proteome</keyword>
<keyword evidence="3" id="KW-0326">Glycosidase</keyword>
<name>A0A1G6VDB5_9ACTN</name>
<dbReference type="GO" id="GO:1901135">
    <property type="term" value="P:carbohydrate derivative metabolic process"/>
    <property type="evidence" value="ECO:0007669"/>
    <property type="project" value="UniProtKB-ARBA"/>
</dbReference>
<evidence type="ECO:0000256" key="2">
    <source>
        <dbReference type="ARBA" id="ARBA00022801"/>
    </source>
</evidence>
<keyword evidence="2" id="KW-0378">Hydrolase</keyword>
<dbReference type="InterPro" id="IPR052066">
    <property type="entry name" value="Glycosphingolipid_Hydrolases"/>
</dbReference>
<evidence type="ECO:0000313" key="6">
    <source>
        <dbReference type="Proteomes" id="UP000199034"/>
    </source>
</evidence>
<organism evidence="5 6">
    <name type="scientific">Nocardioides lianchengensis</name>
    <dbReference type="NCBI Taxonomy" id="1045774"/>
    <lineage>
        <taxon>Bacteria</taxon>
        <taxon>Bacillati</taxon>
        <taxon>Actinomycetota</taxon>
        <taxon>Actinomycetes</taxon>
        <taxon>Propionibacteriales</taxon>
        <taxon>Nocardioidaceae</taxon>
        <taxon>Nocardioides</taxon>
    </lineage>
</organism>
<dbReference type="InterPro" id="IPR013780">
    <property type="entry name" value="Glyco_hydro_b"/>
</dbReference>
<protein>
    <submittedName>
        <fullName evidence="5">Endoglycosylceramidase</fullName>
    </submittedName>
</protein>
<dbReference type="PANTHER" id="PTHR31308:SF3">
    <property type="entry name" value="ENDOGLYCOCERAMIDASE"/>
    <property type="match status" value="1"/>
</dbReference>
<feature type="domain" description="Glycoside hydrolase family 5 C-terminal" evidence="4">
    <location>
        <begin position="73"/>
        <end position="144"/>
    </location>
</feature>
<dbReference type="AlphaFoldDB" id="A0A1G6VDB5"/>
<dbReference type="PANTHER" id="PTHR31308">
    <property type="match status" value="1"/>
</dbReference>
<evidence type="ECO:0000259" key="4">
    <source>
        <dbReference type="Pfam" id="PF18564"/>
    </source>
</evidence>
<evidence type="ECO:0000256" key="1">
    <source>
        <dbReference type="ARBA" id="ARBA00005641"/>
    </source>
</evidence>
<evidence type="ECO:0000256" key="3">
    <source>
        <dbReference type="ARBA" id="ARBA00023295"/>
    </source>
</evidence>
<dbReference type="InterPro" id="IPR041036">
    <property type="entry name" value="GH5_C"/>
</dbReference>
<reference evidence="5 6" key="1">
    <citation type="submission" date="2016-10" db="EMBL/GenBank/DDBJ databases">
        <authorList>
            <person name="de Groot N.N."/>
        </authorList>
    </citation>
    <scope>NUCLEOTIDE SEQUENCE [LARGE SCALE GENOMIC DNA]</scope>
    <source>
        <strain evidence="5 6">CGMCC 4.6858</strain>
    </source>
</reference>
<dbReference type="Gene3D" id="2.60.40.1180">
    <property type="entry name" value="Golgi alpha-mannosidase II"/>
    <property type="match status" value="1"/>
</dbReference>
<evidence type="ECO:0000313" key="5">
    <source>
        <dbReference type="EMBL" id="SDD51629.1"/>
    </source>
</evidence>
<dbReference type="STRING" id="1045774.SAMN05421872_108294"/>
<dbReference type="GO" id="GO:0004553">
    <property type="term" value="F:hydrolase activity, hydrolyzing O-glycosyl compounds"/>
    <property type="evidence" value="ECO:0007669"/>
    <property type="project" value="UniProtKB-ARBA"/>
</dbReference>
<dbReference type="Pfam" id="PF18564">
    <property type="entry name" value="Glyco_hydro_5_C"/>
    <property type="match status" value="1"/>
</dbReference>
<dbReference type="Proteomes" id="UP000199034">
    <property type="component" value="Unassembled WGS sequence"/>
</dbReference>
<accession>A0A1G6VDB5</accession>
<sequence length="168" mass="19250">MGAVPMMSEWGATDNVRAIELDAAAADDALMGWTHWAYKQWRDPTTADDAQGLFRDDRDLRSVKRDKVRQLVRTYAQRTAGTPLAMRFDSRTGAFRFRYRPDRRITAPTQVFVSPLHYPHGYDVRVSGGRVVKRDGRLLSIRATGRKVVRIRIVDRSENRERTAGGMR</sequence>
<proteinExistence type="inferred from homology"/>
<comment type="similarity">
    <text evidence="1">Belongs to the glycosyl hydrolase 5 (cellulase A) family.</text>
</comment>
<dbReference type="EMBL" id="FMZM01000008">
    <property type="protein sequence ID" value="SDD51629.1"/>
    <property type="molecule type" value="Genomic_DNA"/>
</dbReference>
<gene>
    <name evidence="5" type="ORF">SAMN05421872_108294</name>
</gene>